<dbReference type="EMBL" id="BAAANF010000038">
    <property type="protein sequence ID" value="GAA1721356.1"/>
    <property type="molecule type" value="Genomic_DNA"/>
</dbReference>
<dbReference type="RefSeq" id="WP_344165713.1">
    <property type="nucleotide sequence ID" value="NZ_BAAANF010000038.1"/>
</dbReference>
<feature type="region of interest" description="Disordered" evidence="1">
    <location>
        <begin position="49"/>
        <end position="69"/>
    </location>
</feature>
<evidence type="ECO:0000313" key="3">
    <source>
        <dbReference type="Proteomes" id="UP001500280"/>
    </source>
</evidence>
<evidence type="ECO:0000256" key="1">
    <source>
        <dbReference type="SAM" id="MobiDB-lite"/>
    </source>
</evidence>
<sequence length="177" mass="17900">MNLISQLGDLQHWYDVLSAILNAGRTEGSAVQDVANGVGGVTAAGGLASAMGSTPNSSTGTPPSVPSAEGQMEFKDAHGSEMGYYPGTASHGGYSHPDGHTGDAYYPGEPIPPSINPSWPLYLIGGPTVEGVAGVLGIGHLGAQALGLGFDAYHLGHDLHDIGHQLGEPGGGEHHAE</sequence>
<name>A0ABN2JBR7_9ACTN</name>
<proteinExistence type="predicted"/>
<protein>
    <submittedName>
        <fullName evidence="2">Uncharacterized protein</fullName>
    </submittedName>
</protein>
<accession>A0ABN2JBR7</accession>
<feature type="compositionally biased region" description="Low complexity" evidence="1">
    <location>
        <begin position="49"/>
        <end position="62"/>
    </location>
</feature>
<comment type="caution">
    <text evidence="2">The sequence shown here is derived from an EMBL/GenBank/DDBJ whole genome shotgun (WGS) entry which is preliminary data.</text>
</comment>
<gene>
    <name evidence="2" type="ORF">GCM10009745_82950</name>
</gene>
<evidence type="ECO:0000313" key="2">
    <source>
        <dbReference type="EMBL" id="GAA1721356.1"/>
    </source>
</evidence>
<reference evidence="2 3" key="1">
    <citation type="journal article" date="2019" name="Int. J. Syst. Evol. Microbiol.">
        <title>The Global Catalogue of Microorganisms (GCM) 10K type strain sequencing project: providing services to taxonomists for standard genome sequencing and annotation.</title>
        <authorList>
            <consortium name="The Broad Institute Genomics Platform"/>
            <consortium name="The Broad Institute Genome Sequencing Center for Infectious Disease"/>
            <person name="Wu L."/>
            <person name="Ma J."/>
        </authorList>
    </citation>
    <scope>NUCLEOTIDE SEQUENCE [LARGE SCALE GENOMIC DNA]</scope>
    <source>
        <strain evidence="2 3">JCM 14307</strain>
    </source>
</reference>
<organism evidence="2 3">
    <name type="scientific">Kribbella yunnanensis</name>
    <dbReference type="NCBI Taxonomy" id="190194"/>
    <lineage>
        <taxon>Bacteria</taxon>
        <taxon>Bacillati</taxon>
        <taxon>Actinomycetota</taxon>
        <taxon>Actinomycetes</taxon>
        <taxon>Propionibacteriales</taxon>
        <taxon>Kribbellaceae</taxon>
        <taxon>Kribbella</taxon>
    </lineage>
</organism>
<keyword evidence="3" id="KW-1185">Reference proteome</keyword>
<dbReference type="Proteomes" id="UP001500280">
    <property type="component" value="Unassembled WGS sequence"/>
</dbReference>